<proteinExistence type="predicted"/>
<reference evidence="1 2" key="1">
    <citation type="submission" date="2018-11" db="EMBL/GenBank/DDBJ databases">
        <authorList>
            <consortium name="Pathogen Informatics"/>
        </authorList>
    </citation>
    <scope>NUCLEOTIDE SEQUENCE [LARGE SCALE GENOMIC DNA]</scope>
</reference>
<accession>A0A183GV21</accession>
<name>A0A183GV21_HELPZ</name>
<evidence type="ECO:0000313" key="2">
    <source>
        <dbReference type="Proteomes" id="UP000050761"/>
    </source>
</evidence>
<organism evidence="2 3">
    <name type="scientific">Heligmosomoides polygyrus</name>
    <name type="common">Parasitic roundworm</name>
    <dbReference type="NCBI Taxonomy" id="6339"/>
    <lineage>
        <taxon>Eukaryota</taxon>
        <taxon>Metazoa</taxon>
        <taxon>Ecdysozoa</taxon>
        <taxon>Nematoda</taxon>
        <taxon>Chromadorea</taxon>
        <taxon>Rhabditida</taxon>
        <taxon>Rhabditina</taxon>
        <taxon>Rhabditomorpha</taxon>
        <taxon>Strongyloidea</taxon>
        <taxon>Heligmosomidae</taxon>
        <taxon>Heligmosomoides</taxon>
    </lineage>
</organism>
<dbReference type="Proteomes" id="UP000050761">
    <property type="component" value="Unassembled WGS sequence"/>
</dbReference>
<evidence type="ECO:0000313" key="3">
    <source>
        <dbReference type="WBParaSite" id="HPBE_0002654101-mRNA-1"/>
    </source>
</evidence>
<sequence length="191" mass="21848">VEHDFGGNDGVEGDIDVPIPISKGVAYRFPFSGKVYAFWDNVTVTYGQNLSPVDPFASLFEYQKHRDPGLSIPRRRREVSYSKKVWSREPTSATYEEHLKTNGKNRLSPCEDDVEIVDSRGAEFMQSSLLDGQIPIDNDWRNELSGRQMLFDPFFMTPVFPRLPWFSSDPWESPAELLNGDEPFFEGSVFL</sequence>
<dbReference type="PANTHER" id="PTHR36520:SF2">
    <property type="entry name" value="CONSERVED SECRETED PROTEIN"/>
    <property type="match status" value="1"/>
</dbReference>
<gene>
    <name evidence="1" type="ORF">HPBE_LOCUS26540</name>
</gene>
<dbReference type="PANTHER" id="PTHR36520">
    <property type="entry name" value="PROTEIN CBG13000-RELATED"/>
    <property type="match status" value="1"/>
</dbReference>
<dbReference type="EMBL" id="UZAH01040207">
    <property type="protein sequence ID" value="VDP58151.1"/>
    <property type="molecule type" value="Genomic_DNA"/>
</dbReference>
<keyword evidence="2" id="KW-1185">Reference proteome</keyword>
<reference evidence="3" key="2">
    <citation type="submission" date="2019-09" db="UniProtKB">
        <authorList>
            <consortium name="WormBaseParasite"/>
        </authorList>
    </citation>
    <scope>IDENTIFICATION</scope>
</reference>
<dbReference type="WBParaSite" id="HPBE_0002654101-mRNA-1">
    <property type="protein sequence ID" value="HPBE_0002654101-mRNA-1"/>
    <property type="gene ID" value="HPBE_0002654101"/>
</dbReference>
<dbReference type="AlphaFoldDB" id="A0A183GV21"/>
<accession>A0A3P8EN42</accession>
<protein>
    <submittedName>
        <fullName evidence="3">DM13 domain-containing protein</fullName>
    </submittedName>
</protein>
<evidence type="ECO:0000313" key="1">
    <source>
        <dbReference type="EMBL" id="VDP58151.1"/>
    </source>
</evidence>
<dbReference type="OrthoDB" id="5858177at2759"/>